<dbReference type="KEGG" id="parq:DSM112329_03324"/>
<dbReference type="RefSeq" id="WP_354697687.1">
    <property type="nucleotide sequence ID" value="NZ_CP114014.1"/>
</dbReference>
<name>A0AAU7AXT9_9ACTN</name>
<dbReference type="InterPro" id="IPR000644">
    <property type="entry name" value="CBS_dom"/>
</dbReference>
<dbReference type="InterPro" id="IPR004097">
    <property type="entry name" value="DHHA2"/>
</dbReference>
<evidence type="ECO:0000256" key="3">
    <source>
        <dbReference type="ARBA" id="ARBA00022723"/>
    </source>
</evidence>
<sequence>MKNVDPRSRHNRPERVYVAGHRNPDTDSVSAAIGYAELKTLLDPTMEYRPARLGELNPQTTWALERAGAESPQLLAHIMLRAGDVMREEFPVAGANTPLRHAGQEMGAAGLELVPVVDDDENLIGVLTERALARRYVRESAEAPKLLGPTAVATIAEVLEGELVSGDAELCVDGRVWVLAREIATMLGVLSDGDVAVVGDRHDAQLRALELGISALVVSSGTEVPAATLELARQHGTPVIATPLDSYVAARMITLACPCSALADPEPLTVRAGDLISDISDDVKDVSYRAAVVLTRDGRPIGLVTRADLVDPQPRKVILVDHAESAQSIPGIEEAEIVEILDHHHIGSIETTHPVRATFDPVGSTSTLVAEQFNAAGLEPTLSTAGMLLAAILSDTVILSSPTTTPRDSVAVNSLSARLGVDPKDFGRDMFEATSDVSALSAHDILARDLKGYELANGQTICIGQVETVGDAIMSRVQELRAEAEDRAAREGHRLIALMVTDVAVGGTHLVVAGDHALAERAFNAQAHDGVIALPGVMSRKKQVAPPLMKAA</sequence>
<accession>A0AAU7AXT9</accession>
<dbReference type="InterPro" id="IPR038222">
    <property type="entry name" value="DHHA2_dom_sf"/>
</dbReference>
<dbReference type="EMBL" id="CP114014">
    <property type="protein sequence ID" value="XAY06453.1"/>
    <property type="molecule type" value="Genomic_DNA"/>
</dbReference>
<organism evidence="10">
    <name type="scientific">Paraconexibacter sp. AEG42_29</name>
    <dbReference type="NCBI Taxonomy" id="2997339"/>
    <lineage>
        <taxon>Bacteria</taxon>
        <taxon>Bacillati</taxon>
        <taxon>Actinomycetota</taxon>
        <taxon>Thermoleophilia</taxon>
        <taxon>Solirubrobacterales</taxon>
        <taxon>Paraconexibacteraceae</taxon>
        <taxon>Paraconexibacter</taxon>
    </lineage>
</organism>
<keyword evidence="5" id="KW-0464">Manganese</keyword>
<dbReference type="InterPro" id="IPR010766">
    <property type="entry name" value="DRTGG"/>
</dbReference>
<evidence type="ECO:0000256" key="2">
    <source>
        <dbReference type="ARBA" id="ARBA00012146"/>
    </source>
</evidence>
<keyword evidence="8" id="KW-0129">CBS domain</keyword>
<dbReference type="Pfam" id="PF01368">
    <property type="entry name" value="DHH"/>
    <property type="match status" value="1"/>
</dbReference>
<dbReference type="Pfam" id="PF07085">
    <property type="entry name" value="DRTGG"/>
    <property type="match status" value="1"/>
</dbReference>
<evidence type="ECO:0000256" key="1">
    <source>
        <dbReference type="ARBA" id="ARBA00001936"/>
    </source>
</evidence>
<evidence type="ECO:0000256" key="4">
    <source>
        <dbReference type="ARBA" id="ARBA00022801"/>
    </source>
</evidence>
<evidence type="ECO:0000313" key="10">
    <source>
        <dbReference type="EMBL" id="XAY06453.1"/>
    </source>
</evidence>
<dbReference type="SMART" id="SM00116">
    <property type="entry name" value="CBS"/>
    <property type="match status" value="2"/>
</dbReference>
<dbReference type="SMART" id="SM01131">
    <property type="entry name" value="DHHA2"/>
    <property type="match status" value="1"/>
</dbReference>
<dbReference type="NCBIfam" id="NF011443">
    <property type="entry name" value="PRK14869.1-5"/>
    <property type="match status" value="1"/>
</dbReference>
<feature type="domain" description="CBS" evidence="9">
    <location>
        <begin position="86"/>
        <end position="142"/>
    </location>
</feature>
<protein>
    <recommendedName>
        <fullName evidence="2">inorganic diphosphatase</fullName>
        <ecNumber evidence="2">3.6.1.1</ecNumber>
    </recommendedName>
    <alternativeName>
        <fullName evidence="6">Pyrophosphate phospho-hydrolase</fullName>
    </alternativeName>
</protein>
<dbReference type="PROSITE" id="PS51371">
    <property type="entry name" value="CBS"/>
    <property type="match status" value="2"/>
</dbReference>
<dbReference type="GO" id="GO:0004427">
    <property type="term" value="F:inorganic diphosphate phosphatase activity"/>
    <property type="evidence" value="ECO:0007669"/>
    <property type="project" value="UniProtKB-EC"/>
</dbReference>
<dbReference type="Gene3D" id="3.90.1640.10">
    <property type="entry name" value="inorganic pyrophosphatase (n-terminal core)"/>
    <property type="match status" value="2"/>
</dbReference>
<dbReference type="PANTHER" id="PTHR12112">
    <property type="entry name" value="BNIP - RELATED"/>
    <property type="match status" value="1"/>
</dbReference>
<dbReference type="GO" id="GO:0046872">
    <property type="term" value="F:metal ion binding"/>
    <property type="evidence" value="ECO:0007669"/>
    <property type="project" value="UniProtKB-KW"/>
</dbReference>
<evidence type="ECO:0000256" key="5">
    <source>
        <dbReference type="ARBA" id="ARBA00023211"/>
    </source>
</evidence>
<dbReference type="Pfam" id="PF02833">
    <property type="entry name" value="DHHA2"/>
    <property type="match status" value="1"/>
</dbReference>
<gene>
    <name evidence="10" type="ORF">DSM112329_03324</name>
</gene>
<dbReference type="NCBIfam" id="NF011442">
    <property type="entry name" value="PRK14869.1-4"/>
    <property type="match status" value="1"/>
</dbReference>
<reference evidence="10" key="1">
    <citation type="submission" date="2022-12" db="EMBL/GenBank/DDBJ databases">
        <title>Paraconexibacter alkalitolerans sp. nov. and Baekduia alba sp. nov., isolated from soil and emended description of the genera Paraconexibacter (Chun et al., 2020) and Baekduia (An et al., 2020).</title>
        <authorList>
            <person name="Vieira S."/>
            <person name="Huber K.J."/>
            <person name="Geppert A."/>
            <person name="Wolf J."/>
            <person name="Neumann-Schaal M."/>
            <person name="Muesken M."/>
            <person name="Overmann J."/>
        </authorList>
    </citation>
    <scope>NUCLEOTIDE SEQUENCE</scope>
    <source>
        <strain evidence="10">AEG42_29</strain>
    </source>
</reference>
<dbReference type="InterPro" id="IPR028979">
    <property type="entry name" value="Ser_kin/Pase_Hpr-like_N_sf"/>
</dbReference>
<dbReference type="SUPFAM" id="SSF64182">
    <property type="entry name" value="DHH phosphoesterases"/>
    <property type="match status" value="1"/>
</dbReference>
<comment type="cofactor">
    <cofactor evidence="1">
        <name>Mn(2+)</name>
        <dbReference type="ChEBI" id="CHEBI:29035"/>
    </cofactor>
</comment>
<keyword evidence="3" id="KW-0479">Metal-binding</keyword>
<comment type="catalytic activity">
    <reaction evidence="7">
        <text>diphosphate + H2O = 2 phosphate + H(+)</text>
        <dbReference type="Rhea" id="RHEA:24576"/>
        <dbReference type="ChEBI" id="CHEBI:15377"/>
        <dbReference type="ChEBI" id="CHEBI:15378"/>
        <dbReference type="ChEBI" id="CHEBI:33019"/>
        <dbReference type="ChEBI" id="CHEBI:43474"/>
        <dbReference type="EC" id="3.6.1.1"/>
    </reaction>
</comment>
<dbReference type="PANTHER" id="PTHR12112:SF22">
    <property type="entry name" value="MANGANESE-DEPENDENT INORGANIC PYROPHOSPHATASE-RELATED"/>
    <property type="match status" value="1"/>
</dbReference>
<evidence type="ECO:0000259" key="9">
    <source>
        <dbReference type="PROSITE" id="PS51371"/>
    </source>
</evidence>
<dbReference type="Gene3D" id="3.10.310.20">
    <property type="entry name" value="DHHA2 domain"/>
    <property type="match status" value="1"/>
</dbReference>
<dbReference type="InterPro" id="IPR001667">
    <property type="entry name" value="DDH_dom"/>
</dbReference>
<proteinExistence type="predicted"/>
<dbReference type="AlphaFoldDB" id="A0AAU7AXT9"/>
<evidence type="ECO:0000256" key="8">
    <source>
        <dbReference type="PROSITE-ProRule" id="PRU00703"/>
    </source>
</evidence>
<dbReference type="SUPFAM" id="SSF54631">
    <property type="entry name" value="CBS-domain pair"/>
    <property type="match status" value="1"/>
</dbReference>
<dbReference type="EC" id="3.6.1.1" evidence="2"/>
<feature type="domain" description="CBS" evidence="9">
    <location>
        <begin position="263"/>
        <end position="324"/>
    </location>
</feature>
<dbReference type="InterPro" id="IPR038763">
    <property type="entry name" value="DHH_sf"/>
</dbReference>
<evidence type="ECO:0000256" key="6">
    <source>
        <dbReference type="ARBA" id="ARBA00032535"/>
    </source>
</evidence>
<dbReference type="Gene3D" id="3.40.1390.20">
    <property type="entry name" value="HprK N-terminal domain-like"/>
    <property type="match status" value="1"/>
</dbReference>
<evidence type="ECO:0000256" key="7">
    <source>
        <dbReference type="ARBA" id="ARBA00047820"/>
    </source>
</evidence>
<dbReference type="SUPFAM" id="SSF75138">
    <property type="entry name" value="HprK N-terminal domain-like"/>
    <property type="match status" value="1"/>
</dbReference>
<dbReference type="Pfam" id="PF00571">
    <property type="entry name" value="CBS"/>
    <property type="match status" value="2"/>
</dbReference>
<keyword evidence="4 10" id="KW-0378">Hydrolase</keyword>
<dbReference type="InterPro" id="IPR046342">
    <property type="entry name" value="CBS_dom_sf"/>
</dbReference>
<dbReference type="NCBIfam" id="NF011447">
    <property type="entry name" value="PRK14869.2-3"/>
    <property type="match status" value="1"/>
</dbReference>
<dbReference type="GO" id="GO:0005737">
    <property type="term" value="C:cytoplasm"/>
    <property type="evidence" value="ECO:0007669"/>
    <property type="project" value="InterPro"/>
</dbReference>